<gene>
    <name evidence="2" type="ORF">MUN53_02550</name>
</gene>
<proteinExistence type="predicted"/>
<evidence type="ECO:0000313" key="2">
    <source>
        <dbReference type="EMBL" id="MCJ2379498.1"/>
    </source>
</evidence>
<protein>
    <recommendedName>
        <fullName evidence="4">Tyr recombinase domain-containing protein</fullName>
    </recommendedName>
</protein>
<accession>A0ABT0BXK6</accession>
<evidence type="ECO:0008006" key="4">
    <source>
        <dbReference type="Google" id="ProtNLM"/>
    </source>
</evidence>
<reference evidence="2 3" key="1">
    <citation type="submission" date="2022-03" db="EMBL/GenBank/DDBJ databases">
        <title>Parabacteroides sp. nov. isolated from swine feces.</title>
        <authorList>
            <person name="Bak J.E."/>
        </authorList>
    </citation>
    <scope>NUCLEOTIDE SEQUENCE [LARGE SCALE GENOMIC DNA]</scope>
    <source>
        <strain evidence="2 3">AGMB00274</strain>
    </source>
</reference>
<dbReference type="RefSeq" id="WP_243323282.1">
    <property type="nucleotide sequence ID" value="NZ_JAKZMM010000004.1"/>
</dbReference>
<sequence length="385" mass="45750">MNTVSDAVKRELDRKVREITDLINDKYHKGVDGKWLKHLIQLYHHPNMIYSEDGIDTRLTNQITEYYNHRKVANCTIYTSHTIIKKIKHFELYMQNVKRRKGYVMYAEAITEEDLYLFKEYLLDEYIIFQDHPEIFEDLKEWQKPRAEMSENGAYDILHRLRTVMKWVDFNGIPTTKPFSRFELKAPTYGTPWYLTLEERDRIWNLDLSAEKNQLKFHRDIFIFQCCVGCRMGDIGRFTKDNIVNGALEYIPHKTAESSGRLVRVPLNQKAREILDRYSWRKTTLLPYFEDWEYNDDIKKLCTMADVTRIVSVLDPKTRTEVKRPLNEIASSHMARRTFIGNMYKKVKDPDLIGSMSGHVEGSKAFARYRTIDDDMKRELVDMIN</sequence>
<comment type="caution">
    <text evidence="2">The sequence shown here is derived from an EMBL/GenBank/DDBJ whole genome shotgun (WGS) entry which is preliminary data.</text>
</comment>
<keyword evidence="3" id="KW-1185">Reference proteome</keyword>
<dbReference type="InterPro" id="IPR011010">
    <property type="entry name" value="DNA_brk_join_enz"/>
</dbReference>
<evidence type="ECO:0000313" key="3">
    <source>
        <dbReference type="Proteomes" id="UP001165444"/>
    </source>
</evidence>
<dbReference type="InterPro" id="IPR013762">
    <property type="entry name" value="Integrase-like_cat_sf"/>
</dbReference>
<dbReference type="SUPFAM" id="SSF56349">
    <property type="entry name" value="DNA breaking-rejoining enzymes"/>
    <property type="match status" value="1"/>
</dbReference>
<dbReference type="Proteomes" id="UP001165444">
    <property type="component" value="Unassembled WGS sequence"/>
</dbReference>
<organism evidence="2 3">
    <name type="scientific">Parabacteroides faecalis</name>
    <dbReference type="NCBI Taxonomy" id="2924040"/>
    <lineage>
        <taxon>Bacteria</taxon>
        <taxon>Pseudomonadati</taxon>
        <taxon>Bacteroidota</taxon>
        <taxon>Bacteroidia</taxon>
        <taxon>Bacteroidales</taxon>
        <taxon>Tannerellaceae</taxon>
        <taxon>Parabacteroides</taxon>
    </lineage>
</organism>
<evidence type="ECO:0000256" key="1">
    <source>
        <dbReference type="ARBA" id="ARBA00023172"/>
    </source>
</evidence>
<dbReference type="EMBL" id="JAKZMM010000004">
    <property type="protein sequence ID" value="MCJ2379498.1"/>
    <property type="molecule type" value="Genomic_DNA"/>
</dbReference>
<name>A0ABT0BXK6_9BACT</name>
<dbReference type="Gene3D" id="1.10.443.10">
    <property type="entry name" value="Intergrase catalytic core"/>
    <property type="match status" value="1"/>
</dbReference>
<keyword evidence="1" id="KW-0233">DNA recombination</keyword>